<feature type="compositionally biased region" description="Polar residues" evidence="3">
    <location>
        <begin position="162"/>
        <end position="171"/>
    </location>
</feature>
<organism evidence="5 6">
    <name type="scientific">Hebeloma cylindrosporum</name>
    <dbReference type="NCBI Taxonomy" id="76867"/>
    <lineage>
        <taxon>Eukaryota</taxon>
        <taxon>Fungi</taxon>
        <taxon>Dikarya</taxon>
        <taxon>Basidiomycota</taxon>
        <taxon>Agaricomycotina</taxon>
        <taxon>Agaricomycetes</taxon>
        <taxon>Agaricomycetidae</taxon>
        <taxon>Agaricales</taxon>
        <taxon>Agaricineae</taxon>
        <taxon>Hymenogastraceae</taxon>
        <taxon>Hebeloma</taxon>
    </lineage>
</organism>
<dbReference type="InterPro" id="IPR036028">
    <property type="entry name" value="SH3-like_dom_sf"/>
</dbReference>
<feature type="domain" description="SH3" evidence="4">
    <location>
        <begin position="233"/>
        <end position="290"/>
    </location>
</feature>
<feature type="region of interest" description="Disordered" evidence="3">
    <location>
        <begin position="75"/>
        <end position="100"/>
    </location>
</feature>
<keyword evidence="1 2" id="KW-0728">SH3 domain</keyword>
<reference evidence="5 6" key="1">
    <citation type="submission" date="2014-04" db="EMBL/GenBank/DDBJ databases">
        <authorList>
            <consortium name="DOE Joint Genome Institute"/>
            <person name="Kuo A."/>
            <person name="Gay G."/>
            <person name="Dore J."/>
            <person name="Kohler A."/>
            <person name="Nagy L.G."/>
            <person name="Floudas D."/>
            <person name="Copeland A."/>
            <person name="Barry K.W."/>
            <person name="Cichocki N."/>
            <person name="Veneault-Fourrey C."/>
            <person name="LaButti K."/>
            <person name="Lindquist E.A."/>
            <person name="Lipzen A."/>
            <person name="Lundell T."/>
            <person name="Morin E."/>
            <person name="Murat C."/>
            <person name="Sun H."/>
            <person name="Tunlid A."/>
            <person name="Henrissat B."/>
            <person name="Grigoriev I.V."/>
            <person name="Hibbett D.S."/>
            <person name="Martin F."/>
            <person name="Nordberg H.P."/>
            <person name="Cantor M.N."/>
            <person name="Hua S.X."/>
        </authorList>
    </citation>
    <scope>NUCLEOTIDE SEQUENCE [LARGE SCALE GENOMIC DNA]</scope>
    <source>
        <strain evidence="6">h7</strain>
    </source>
</reference>
<dbReference type="SMART" id="SM00326">
    <property type="entry name" value="SH3"/>
    <property type="match status" value="1"/>
</dbReference>
<evidence type="ECO:0000313" key="5">
    <source>
        <dbReference type="EMBL" id="KIM42863.1"/>
    </source>
</evidence>
<evidence type="ECO:0000256" key="1">
    <source>
        <dbReference type="ARBA" id="ARBA00022443"/>
    </source>
</evidence>
<feature type="region of interest" description="Disordered" evidence="3">
    <location>
        <begin position="117"/>
        <end position="143"/>
    </location>
</feature>
<dbReference type="PRINTS" id="PR00499">
    <property type="entry name" value="P67PHOX"/>
</dbReference>
<dbReference type="HOGENOM" id="CLU_067162_0_0_1"/>
<dbReference type="PROSITE" id="PS50002">
    <property type="entry name" value="SH3"/>
    <property type="match status" value="1"/>
</dbReference>
<accession>A0A0C2XYZ8</accession>
<sequence>MVFSNLQPHEKDAFFNLLDEYFSARPEIFAASTSSNNQNENAMHGVQGAAASAMHRAMVNNPEATAKVMSAGLRHAANSASRTGTGVGAGSGSGTAASDNDAAGVAGRVAAASMAFSARNTNSSSPSSGPPPIAEKPSTASSHLASVRKFGDQVDTSSAKNFFGSLRNSSKPTPPPQISVPPAFTGKQSNFGPPPVRRVVSGVAPSTSTPEPPPPAPRRQPTPEPEQEEEEEVGGEWAEVLYDYNSGEAGDLKIKEGERLVVTERTSDDWWAGEVGGRKGLFPASYVKIL</sequence>
<dbReference type="EMBL" id="KN831777">
    <property type="protein sequence ID" value="KIM42863.1"/>
    <property type="molecule type" value="Genomic_DNA"/>
</dbReference>
<name>A0A0C2XYZ8_HEBCY</name>
<feature type="compositionally biased region" description="Acidic residues" evidence="3">
    <location>
        <begin position="225"/>
        <end position="234"/>
    </location>
</feature>
<dbReference type="CDD" id="cd00174">
    <property type="entry name" value="SH3"/>
    <property type="match status" value="1"/>
</dbReference>
<gene>
    <name evidence="5" type="ORF">M413DRAFT_444503</name>
</gene>
<dbReference type="Proteomes" id="UP000053424">
    <property type="component" value="Unassembled WGS sequence"/>
</dbReference>
<dbReference type="OrthoDB" id="10255128at2759"/>
<keyword evidence="6" id="KW-1185">Reference proteome</keyword>
<feature type="region of interest" description="Disordered" evidence="3">
    <location>
        <begin position="162"/>
        <end position="234"/>
    </location>
</feature>
<dbReference type="InterPro" id="IPR001452">
    <property type="entry name" value="SH3_domain"/>
</dbReference>
<dbReference type="Pfam" id="PF14604">
    <property type="entry name" value="SH3_9"/>
    <property type="match status" value="1"/>
</dbReference>
<reference evidence="6" key="2">
    <citation type="submission" date="2015-01" db="EMBL/GenBank/DDBJ databases">
        <title>Evolutionary Origins and Diversification of the Mycorrhizal Mutualists.</title>
        <authorList>
            <consortium name="DOE Joint Genome Institute"/>
            <consortium name="Mycorrhizal Genomics Consortium"/>
            <person name="Kohler A."/>
            <person name="Kuo A."/>
            <person name="Nagy L.G."/>
            <person name="Floudas D."/>
            <person name="Copeland A."/>
            <person name="Barry K.W."/>
            <person name="Cichocki N."/>
            <person name="Veneault-Fourrey C."/>
            <person name="LaButti K."/>
            <person name="Lindquist E.A."/>
            <person name="Lipzen A."/>
            <person name="Lundell T."/>
            <person name="Morin E."/>
            <person name="Murat C."/>
            <person name="Riley R."/>
            <person name="Ohm R."/>
            <person name="Sun H."/>
            <person name="Tunlid A."/>
            <person name="Henrissat B."/>
            <person name="Grigoriev I.V."/>
            <person name="Hibbett D.S."/>
            <person name="Martin F."/>
        </authorList>
    </citation>
    <scope>NUCLEOTIDE SEQUENCE [LARGE SCALE GENOMIC DNA]</scope>
    <source>
        <strain evidence="6">h7</strain>
    </source>
</reference>
<evidence type="ECO:0000259" key="4">
    <source>
        <dbReference type="PROSITE" id="PS50002"/>
    </source>
</evidence>
<dbReference type="PRINTS" id="PR00452">
    <property type="entry name" value="SH3DOMAIN"/>
</dbReference>
<feature type="compositionally biased region" description="Low complexity" evidence="3">
    <location>
        <begin position="197"/>
        <end position="209"/>
    </location>
</feature>
<proteinExistence type="predicted"/>
<evidence type="ECO:0000256" key="3">
    <source>
        <dbReference type="SAM" id="MobiDB-lite"/>
    </source>
</evidence>
<dbReference type="PANTHER" id="PTHR14167:SF116">
    <property type="entry name" value="CAP, ISOFORM AC"/>
    <property type="match status" value="1"/>
</dbReference>
<dbReference type="AlphaFoldDB" id="A0A0C2XYZ8"/>
<evidence type="ECO:0000313" key="6">
    <source>
        <dbReference type="Proteomes" id="UP000053424"/>
    </source>
</evidence>
<dbReference type="STRING" id="686832.A0A0C2XYZ8"/>
<evidence type="ECO:0000256" key="2">
    <source>
        <dbReference type="PROSITE-ProRule" id="PRU00192"/>
    </source>
</evidence>
<dbReference type="InterPro" id="IPR050384">
    <property type="entry name" value="Endophilin_SH3RF"/>
</dbReference>
<dbReference type="SUPFAM" id="SSF50044">
    <property type="entry name" value="SH3-domain"/>
    <property type="match status" value="1"/>
</dbReference>
<dbReference type="Gene3D" id="2.30.30.40">
    <property type="entry name" value="SH3 Domains"/>
    <property type="match status" value="1"/>
</dbReference>
<protein>
    <recommendedName>
        <fullName evidence="4">SH3 domain-containing protein</fullName>
    </recommendedName>
</protein>
<dbReference type="PANTHER" id="PTHR14167">
    <property type="entry name" value="SH3 DOMAIN-CONTAINING"/>
    <property type="match status" value="1"/>
</dbReference>
<feature type="compositionally biased region" description="Pro residues" evidence="3">
    <location>
        <begin position="210"/>
        <end position="224"/>
    </location>
</feature>
<feature type="compositionally biased region" description="Low complexity" evidence="3">
    <location>
        <begin position="117"/>
        <end position="127"/>
    </location>
</feature>